<keyword evidence="2 6" id="KW-0479">Metal-binding</keyword>
<keyword evidence="3 6" id="KW-0862">Zinc</keyword>
<evidence type="ECO:0000256" key="7">
    <source>
        <dbReference type="SAM" id="MobiDB-lite"/>
    </source>
</evidence>
<dbReference type="PROSITE" id="PS50809">
    <property type="entry name" value="DM_2"/>
    <property type="match status" value="1"/>
</dbReference>
<sequence length="495" mass="55182">MNGVVPYPVTEKGARKPKCARCRNHGLISWLKGHKRRCPHRDCVCAKCKLIAERQRVMAAQVALKRQQAAEDAIALGLRLASSSSEEFHDIPHLQEDQVYITGRNDRKGEDCLESPASYKTEFYVNQPGNDEGTDSQSPIKTTSSRKECSETIWTNCTDNRDEENELGSSTLGVNNSIVSSFRPGRLSKEEILQRLFPEHSISVRGLVLQGCNGDVVKAIEHFLSISESSLAKEKGSCLNSRLSNNTSPINSNDSLQLADKNADQDPKKSLGAVSSEHCLRKTPGEEILHNFSPVNVNLSAKNSKELSGAASLFDRGLKQIEFQQGQKITTSTTCCNKAVMESKHVNHRPSVADRECHLPRLCQRKVIKSSINNLTIGQSIEGSPWKTTFAKNYRDENFISADFEPAFPAHMNSFVDALKSRSQEDFFRFPDLTSTLSNSLGSNAKFRIPVAPLQHSIIDPCFQFPFYFNPNRYQLFQNGVNPSSDLQTARRVSE</sequence>
<gene>
    <name evidence="9" type="ORF">CVLEPA_LOCUS31583</name>
</gene>
<feature type="domain" description="DM" evidence="8">
    <location>
        <begin position="19"/>
        <end position="66"/>
    </location>
</feature>
<dbReference type="InterPro" id="IPR001275">
    <property type="entry name" value="DM_DNA-bd"/>
</dbReference>
<dbReference type="InterPro" id="IPR005173">
    <property type="entry name" value="DMA"/>
</dbReference>
<comment type="similarity">
    <text evidence="1">Belongs to the DMRT family.</text>
</comment>
<keyword evidence="5 6" id="KW-0539">Nucleus</keyword>
<dbReference type="Pfam" id="PF03474">
    <property type="entry name" value="DMA"/>
    <property type="match status" value="1"/>
</dbReference>
<dbReference type="SUPFAM" id="SSF82927">
    <property type="entry name" value="Cysteine-rich DNA binding domain, (DM domain)"/>
    <property type="match status" value="1"/>
</dbReference>
<evidence type="ECO:0000256" key="1">
    <source>
        <dbReference type="ARBA" id="ARBA00006834"/>
    </source>
</evidence>
<keyword evidence="4 6" id="KW-0238">DNA-binding</keyword>
<evidence type="ECO:0000313" key="10">
    <source>
        <dbReference type="Proteomes" id="UP001642483"/>
    </source>
</evidence>
<dbReference type="SMART" id="SM00301">
    <property type="entry name" value="DM"/>
    <property type="match status" value="1"/>
</dbReference>
<evidence type="ECO:0000256" key="3">
    <source>
        <dbReference type="ARBA" id="ARBA00022833"/>
    </source>
</evidence>
<evidence type="ECO:0000256" key="6">
    <source>
        <dbReference type="PROSITE-ProRule" id="PRU00070"/>
    </source>
</evidence>
<comment type="subcellular location">
    <subcellularLocation>
        <location evidence="6">Nucleus</location>
    </subcellularLocation>
</comment>
<evidence type="ECO:0000256" key="2">
    <source>
        <dbReference type="ARBA" id="ARBA00022723"/>
    </source>
</evidence>
<dbReference type="InterPro" id="IPR026607">
    <property type="entry name" value="DMRT"/>
</dbReference>
<comment type="caution">
    <text evidence="9">The sequence shown here is derived from an EMBL/GenBank/DDBJ whole genome shotgun (WGS) entry which is preliminary data.</text>
</comment>
<dbReference type="Gene3D" id="4.10.1040.10">
    <property type="entry name" value="DM DNA-binding domain"/>
    <property type="match status" value="1"/>
</dbReference>
<organism evidence="9 10">
    <name type="scientific">Clavelina lepadiformis</name>
    <name type="common">Light-bulb sea squirt</name>
    <name type="synonym">Ascidia lepadiformis</name>
    <dbReference type="NCBI Taxonomy" id="159417"/>
    <lineage>
        <taxon>Eukaryota</taxon>
        <taxon>Metazoa</taxon>
        <taxon>Chordata</taxon>
        <taxon>Tunicata</taxon>
        <taxon>Ascidiacea</taxon>
        <taxon>Aplousobranchia</taxon>
        <taxon>Clavelinidae</taxon>
        <taxon>Clavelina</taxon>
    </lineage>
</organism>
<dbReference type="PANTHER" id="PTHR12322:SF118">
    <property type="entry name" value="DM DOMAIN-CONTAINING PROTEIN"/>
    <property type="match status" value="1"/>
</dbReference>
<dbReference type="CDD" id="cd14370">
    <property type="entry name" value="CUE_DMA"/>
    <property type="match status" value="1"/>
</dbReference>
<dbReference type="PROSITE" id="PS40000">
    <property type="entry name" value="DM_1"/>
    <property type="match status" value="1"/>
</dbReference>
<dbReference type="Proteomes" id="UP001642483">
    <property type="component" value="Unassembled WGS sequence"/>
</dbReference>
<proteinExistence type="inferred from homology"/>
<accession>A0ABP0H2S6</accession>
<evidence type="ECO:0000256" key="5">
    <source>
        <dbReference type="ARBA" id="ARBA00023242"/>
    </source>
</evidence>
<dbReference type="EMBL" id="CAWYQH010000174">
    <property type="protein sequence ID" value="CAK8698110.1"/>
    <property type="molecule type" value="Genomic_DNA"/>
</dbReference>
<feature type="DNA-binding region" description="DM" evidence="6">
    <location>
        <begin position="19"/>
        <end position="66"/>
    </location>
</feature>
<feature type="compositionally biased region" description="Polar residues" evidence="7">
    <location>
        <begin position="243"/>
        <end position="256"/>
    </location>
</feature>
<evidence type="ECO:0000259" key="8">
    <source>
        <dbReference type="PROSITE" id="PS50809"/>
    </source>
</evidence>
<evidence type="ECO:0000313" key="9">
    <source>
        <dbReference type="EMBL" id="CAK8698110.1"/>
    </source>
</evidence>
<dbReference type="Pfam" id="PF00751">
    <property type="entry name" value="DM"/>
    <property type="match status" value="1"/>
</dbReference>
<dbReference type="InterPro" id="IPR036407">
    <property type="entry name" value="DM_DNA-bd_sf"/>
</dbReference>
<protein>
    <recommendedName>
        <fullName evidence="8">DM domain-containing protein</fullName>
    </recommendedName>
</protein>
<reference evidence="9 10" key="1">
    <citation type="submission" date="2024-02" db="EMBL/GenBank/DDBJ databases">
        <authorList>
            <person name="Daric V."/>
            <person name="Darras S."/>
        </authorList>
    </citation>
    <scope>NUCLEOTIDE SEQUENCE [LARGE SCALE GENOMIC DNA]</scope>
</reference>
<feature type="region of interest" description="Disordered" evidence="7">
    <location>
        <begin position="243"/>
        <end position="272"/>
    </location>
</feature>
<name>A0ABP0H2S6_CLALP</name>
<keyword evidence="10" id="KW-1185">Reference proteome</keyword>
<dbReference type="PANTHER" id="PTHR12322">
    <property type="entry name" value="DOUBLESEX AND MAB-3 RELATED TRANSCRIPTION FACTOR DMRT"/>
    <property type="match status" value="1"/>
</dbReference>
<feature type="region of interest" description="Disordered" evidence="7">
    <location>
        <begin position="124"/>
        <end position="145"/>
    </location>
</feature>
<evidence type="ECO:0000256" key="4">
    <source>
        <dbReference type="ARBA" id="ARBA00023125"/>
    </source>
</evidence>